<evidence type="ECO:0000313" key="1">
    <source>
        <dbReference type="EMBL" id="TWE01017.1"/>
    </source>
</evidence>
<reference evidence="1 2" key="1">
    <citation type="submission" date="2019-06" db="EMBL/GenBank/DDBJ databases">
        <title>Sorghum-associated microbial communities from plants grown in Nebraska, USA.</title>
        <authorList>
            <person name="Schachtman D."/>
        </authorList>
    </citation>
    <scope>NUCLEOTIDE SEQUENCE [LARGE SCALE GENOMIC DNA]</scope>
    <source>
        <strain evidence="1 2">2482</strain>
    </source>
</reference>
<gene>
    <name evidence="1" type="ORF">FB550_10669</name>
</gene>
<organism evidence="1 2">
    <name type="scientific">Neobacillus bataviensis</name>
    <dbReference type="NCBI Taxonomy" id="220685"/>
    <lineage>
        <taxon>Bacteria</taxon>
        <taxon>Bacillati</taxon>
        <taxon>Bacillota</taxon>
        <taxon>Bacilli</taxon>
        <taxon>Bacillales</taxon>
        <taxon>Bacillaceae</taxon>
        <taxon>Neobacillus</taxon>
    </lineage>
</organism>
<dbReference type="AlphaFoldDB" id="A0A561DCA3"/>
<comment type="caution">
    <text evidence="1">The sequence shown here is derived from an EMBL/GenBank/DDBJ whole genome shotgun (WGS) entry which is preliminary data.</text>
</comment>
<dbReference type="Proteomes" id="UP000319671">
    <property type="component" value="Unassembled WGS sequence"/>
</dbReference>
<accession>A0A561DCA3</accession>
<sequence>MAQIRNSEAIFEILNEFYMNLTKVILLQITDRFIINPNRSLCFGGYDEKVKTPIHYRIPAFFEVSFFFFHGLITDIQMIKTVIEI</sequence>
<dbReference type="EMBL" id="VIVN01000006">
    <property type="protein sequence ID" value="TWE01017.1"/>
    <property type="molecule type" value="Genomic_DNA"/>
</dbReference>
<protein>
    <submittedName>
        <fullName evidence="1">Uncharacterized protein</fullName>
    </submittedName>
</protein>
<evidence type="ECO:0000313" key="2">
    <source>
        <dbReference type="Proteomes" id="UP000319671"/>
    </source>
</evidence>
<name>A0A561DCA3_9BACI</name>
<proteinExistence type="predicted"/>
<keyword evidence="2" id="KW-1185">Reference proteome</keyword>